<dbReference type="InterPro" id="IPR002054">
    <property type="entry name" value="DNA-dir_DNA_pol_X"/>
</dbReference>
<evidence type="ECO:0000313" key="22">
    <source>
        <dbReference type="Proteomes" id="UP000799772"/>
    </source>
</evidence>
<name>A0A9P4I427_9PEZI</name>
<evidence type="ECO:0000256" key="19">
    <source>
        <dbReference type="SAM" id="MobiDB-lite"/>
    </source>
</evidence>
<dbReference type="InterPro" id="IPR028207">
    <property type="entry name" value="DNA_pol_B_palm_palm"/>
</dbReference>
<dbReference type="Gene3D" id="3.40.50.10190">
    <property type="entry name" value="BRCT domain"/>
    <property type="match status" value="1"/>
</dbReference>
<dbReference type="InterPro" id="IPR022312">
    <property type="entry name" value="DNA_pol_X"/>
</dbReference>
<evidence type="ECO:0000256" key="12">
    <source>
        <dbReference type="ARBA" id="ARBA00022932"/>
    </source>
</evidence>
<dbReference type="FunFam" id="3.30.210.10:FF:000001">
    <property type="entry name" value="DNA polymerase lambda"/>
    <property type="match status" value="1"/>
</dbReference>
<dbReference type="InterPro" id="IPR037160">
    <property type="entry name" value="DNA_Pol_thumb_sf"/>
</dbReference>
<proteinExistence type="inferred from homology"/>
<dbReference type="FunFam" id="1.10.150.110:FF:000005">
    <property type="entry name" value="DNA polymerase POL4"/>
    <property type="match status" value="1"/>
</dbReference>
<dbReference type="CDD" id="cd00141">
    <property type="entry name" value="NT_POLXc"/>
    <property type="match status" value="1"/>
</dbReference>
<dbReference type="SMART" id="SM00483">
    <property type="entry name" value="POLXc"/>
    <property type="match status" value="1"/>
</dbReference>
<keyword evidence="13" id="KW-0238">DNA-binding</keyword>
<dbReference type="InterPro" id="IPR010996">
    <property type="entry name" value="HHH_MUS81"/>
</dbReference>
<keyword evidence="16" id="KW-0539">Nucleus</keyword>
<dbReference type="Proteomes" id="UP000799772">
    <property type="component" value="Unassembled WGS sequence"/>
</dbReference>
<dbReference type="GO" id="GO:0006260">
    <property type="term" value="P:DNA replication"/>
    <property type="evidence" value="ECO:0007669"/>
    <property type="project" value="UniProtKB-KW"/>
</dbReference>
<evidence type="ECO:0000259" key="20">
    <source>
        <dbReference type="PROSITE" id="PS50172"/>
    </source>
</evidence>
<evidence type="ECO:0000256" key="14">
    <source>
        <dbReference type="ARBA" id="ARBA00023204"/>
    </source>
</evidence>
<dbReference type="PRINTS" id="PR00869">
    <property type="entry name" value="DNAPOLX"/>
</dbReference>
<dbReference type="GO" id="GO:0046872">
    <property type="term" value="F:metal ion binding"/>
    <property type="evidence" value="ECO:0007669"/>
    <property type="project" value="UniProtKB-KW"/>
</dbReference>
<reference evidence="21" key="1">
    <citation type="journal article" date="2020" name="Stud. Mycol.">
        <title>101 Dothideomycetes genomes: a test case for predicting lifestyles and emergence of pathogens.</title>
        <authorList>
            <person name="Haridas S."/>
            <person name="Albert R."/>
            <person name="Binder M."/>
            <person name="Bloem J."/>
            <person name="Labutti K."/>
            <person name="Salamov A."/>
            <person name="Andreopoulos B."/>
            <person name="Baker S."/>
            <person name="Barry K."/>
            <person name="Bills G."/>
            <person name="Bluhm B."/>
            <person name="Cannon C."/>
            <person name="Castanera R."/>
            <person name="Culley D."/>
            <person name="Daum C."/>
            <person name="Ezra D."/>
            <person name="Gonzalez J."/>
            <person name="Henrissat B."/>
            <person name="Kuo A."/>
            <person name="Liang C."/>
            <person name="Lipzen A."/>
            <person name="Lutzoni F."/>
            <person name="Magnuson J."/>
            <person name="Mondo S."/>
            <person name="Nolan M."/>
            <person name="Ohm R."/>
            <person name="Pangilinan J."/>
            <person name="Park H.-J."/>
            <person name="Ramirez L."/>
            <person name="Alfaro M."/>
            <person name="Sun H."/>
            <person name="Tritt A."/>
            <person name="Yoshinaga Y."/>
            <person name="Zwiers L.-H."/>
            <person name="Turgeon B."/>
            <person name="Goodwin S."/>
            <person name="Spatafora J."/>
            <person name="Crous P."/>
            <person name="Grigoriev I."/>
        </authorList>
    </citation>
    <scope>NUCLEOTIDE SEQUENCE</scope>
    <source>
        <strain evidence="21">CBS 133067</strain>
    </source>
</reference>
<evidence type="ECO:0000256" key="18">
    <source>
        <dbReference type="PIRSR" id="PIRSR622312-50"/>
    </source>
</evidence>
<keyword evidence="6" id="KW-0237">DNA synthesis</keyword>
<dbReference type="GO" id="GO:0006303">
    <property type="term" value="P:double-strand break repair via nonhomologous end joining"/>
    <property type="evidence" value="ECO:0007669"/>
    <property type="project" value="TreeGrafter"/>
</dbReference>
<dbReference type="Gene3D" id="3.30.460.10">
    <property type="entry name" value="Beta Polymerase, domain 2"/>
    <property type="match status" value="1"/>
</dbReference>
<dbReference type="Pfam" id="PF14716">
    <property type="entry name" value="HHH_8"/>
    <property type="match status" value="1"/>
</dbReference>
<evidence type="ECO:0000256" key="3">
    <source>
        <dbReference type="ARBA" id="ARBA00008323"/>
    </source>
</evidence>
<dbReference type="PANTHER" id="PTHR11276:SF28">
    <property type="entry name" value="DNA POLYMERASE LAMBDA"/>
    <property type="match status" value="1"/>
</dbReference>
<feature type="domain" description="BRCT" evidence="20">
    <location>
        <begin position="147"/>
        <end position="243"/>
    </location>
</feature>
<dbReference type="Gene3D" id="1.10.150.110">
    <property type="entry name" value="DNA polymerase beta, N-terminal domain-like"/>
    <property type="match status" value="1"/>
</dbReference>
<dbReference type="SUPFAM" id="SSF81585">
    <property type="entry name" value="PsbU/PolX domain-like"/>
    <property type="match status" value="1"/>
</dbReference>
<dbReference type="SUPFAM" id="SSF52113">
    <property type="entry name" value="BRCT domain"/>
    <property type="match status" value="1"/>
</dbReference>
<evidence type="ECO:0000256" key="9">
    <source>
        <dbReference type="ARBA" id="ARBA00022705"/>
    </source>
</evidence>
<feature type="region of interest" description="Disordered" evidence="19">
    <location>
        <begin position="355"/>
        <end position="391"/>
    </location>
</feature>
<dbReference type="GO" id="GO:0016829">
    <property type="term" value="F:lyase activity"/>
    <property type="evidence" value="ECO:0007669"/>
    <property type="project" value="UniProtKB-KW"/>
</dbReference>
<sequence>MSKKDPELEEKRRFFARLDAIGRDDDEEVDEGLEESQAFLAAARAKPKRPRTAPGGTRVNKANTNSVRFEPEQSSGLKRTASAPDKLKGAKASHKPKASSFSTSKTTLSKENSSALSLSRSLSAIGPAANPSGRKRKREEAIKMVPEAQRIFKDKTFFFFPNNDANATRRLRIRKALEFGGARAEEWNDKITYVIVDKGANFTDLLKHLKLMKISPTIKVVNDTYIPECVRYHCVLDVDTAPFQVPGYKEVMAEASNGNTDKVSAISNPQQSSSTESSLALKPPGHGVLTRPAQTPSRTDESSIETHELPHIPKPKENIPTIKRAGNPTSEYNDALEEAINKTKAFQDITQPIEDIEEDGSTSQPPSTPASDSESDDEKAEKLGPKHQHMSYQEKFQCMGKHDGKEKEGESNPNAHTIEILEKMADYYNGMKDEWRIRAYRKAISTLRGQTKKIATKQEAMALPNIGERLAAKIEEIVLTSRLRRLDTVLADTTDEILRCFTKIYGVGAVQAAKWIDQGFRSLDDLREKATLTKNQQIGIDHYDDFNARIPRSEVEQLGAIVRNALRAIDPAFQALIMGSYRRGAQDSGDIDMLITKPHESFGAIRTVVLEQLVPNLVKSNFLRAELAATSRDTGTKWNGACALPFGGAPWRRIDLLLVPWDEMGAAQIYFTGNDIFNRSIRLLASTKGFRLNQHGLFKDVMRGRGRVKLTDGTLIESKSEKKIFEILGVPWRPPQHRIC</sequence>
<dbReference type="OrthoDB" id="205514at2759"/>
<evidence type="ECO:0000256" key="6">
    <source>
        <dbReference type="ARBA" id="ARBA00022634"/>
    </source>
</evidence>
<keyword evidence="14" id="KW-0234">DNA repair</keyword>
<accession>A0A9P4I427</accession>
<evidence type="ECO:0000256" key="5">
    <source>
        <dbReference type="ARBA" id="ARBA00016513"/>
    </source>
</evidence>
<evidence type="ECO:0000256" key="7">
    <source>
        <dbReference type="ARBA" id="ARBA00022679"/>
    </source>
</evidence>
<dbReference type="Pfam" id="PF14791">
    <property type="entry name" value="DNA_pol_B_thumb"/>
    <property type="match status" value="1"/>
</dbReference>
<dbReference type="InterPro" id="IPR019843">
    <property type="entry name" value="DNA_pol-X_BS"/>
</dbReference>
<gene>
    <name evidence="21" type="ORF">NA57DRAFT_45762</name>
</gene>
<comment type="cofactor">
    <cofactor evidence="1">
        <name>Mn(2+)</name>
        <dbReference type="ChEBI" id="CHEBI:29035"/>
    </cofactor>
</comment>
<dbReference type="InterPro" id="IPR001357">
    <property type="entry name" value="BRCT_dom"/>
</dbReference>
<keyword evidence="9" id="KW-0235">DNA replication</keyword>
<dbReference type="EC" id="2.7.7.7" evidence="4"/>
<keyword evidence="8" id="KW-0548">Nucleotidyltransferase</keyword>
<feature type="compositionally biased region" description="Basic and acidic residues" evidence="19">
    <location>
        <begin position="298"/>
        <end position="317"/>
    </location>
</feature>
<feature type="active site" description="Nucleophile; Schiff-base intermediate with DNA; for 5'-dRP lyase activity" evidence="18">
    <location>
        <position position="473"/>
    </location>
</feature>
<evidence type="ECO:0000256" key="15">
    <source>
        <dbReference type="ARBA" id="ARBA00023239"/>
    </source>
</evidence>
<dbReference type="GO" id="GO:0003887">
    <property type="term" value="F:DNA-directed DNA polymerase activity"/>
    <property type="evidence" value="ECO:0007669"/>
    <property type="project" value="UniProtKB-KW"/>
</dbReference>
<evidence type="ECO:0000256" key="8">
    <source>
        <dbReference type="ARBA" id="ARBA00022695"/>
    </source>
</evidence>
<dbReference type="SUPFAM" id="SSF81301">
    <property type="entry name" value="Nucleotidyltransferase"/>
    <property type="match status" value="1"/>
</dbReference>
<keyword evidence="7" id="KW-0808">Transferase</keyword>
<dbReference type="EMBL" id="ML978133">
    <property type="protein sequence ID" value="KAF2094731.1"/>
    <property type="molecule type" value="Genomic_DNA"/>
</dbReference>
<dbReference type="Gene3D" id="3.30.210.10">
    <property type="entry name" value="DNA polymerase, thumb domain"/>
    <property type="match status" value="1"/>
</dbReference>
<keyword evidence="15" id="KW-0456">Lyase</keyword>
<dbReference type="PRINTS" id="PR00870">
    <property type="entry name" value="DNAPOLXBETA"/>
</dbReference>
<dbReference type="InterPro" id="IPR018944">
    <property type="entry name" value="DNA_pol_lambd_fingers_domain"/>
</dbReference>
<feature type="compositionally biased region" description="Low complexity" evidence="19">
    <location>
        <begin position="98"/>
        <end position="114"/>
    </location>
</feature>
<feature type="compositionally biased region" description="Polar residues" evidence="19">
    <location>
        <begin position="361"/>
        <end position="372"/>
    </location>
</feature>
<dbReference type="SUPFAM" id="SSF47802">
    <property type="entry name" value="DNA polymerase beta, N-terminal domain-like"/>
    <property type="match status" value="1"/>
</dbReference>
<feature type="region of interest" description="Disordered" evidence="19">
    <location>
        <begin position="41"/>
        <end position="114"/>
    </location>
</feature>
<protein>
    <recommendedName>
        <fullName evidence="5">DNA polymerase lambda</fullName>
        <ecNumber evidence="4">2.7.7.7</ecNumber>
    </recommendedName>
</protein>
<dbReference type="InterPro" id="IPR036420">
    <property type="entry name" value="BRCT_dom_sf"/>
</dbReference>
<evidence type="ECO:0000256" key="10">
    <source>
        <dbReference type="ARBA" id="ARBA00022723"/>
    </source>
</evidence>
<dbReference type="InterPro" id="IPR043519">
    <property type="entry name" value="NT_sf"/>
</dbReference>
<evidence type="ECO:0000256" key="1">
    <source>
        <dbReference type="ARBA" id="ARBA00001936"/>
    </source>
</evidence>
<evidence type="ECO:0000256" key="2">
    <source>
        <dbReference type="ARBA" id="ARBA00004123"/>
    </source>
</evidence>
<evidence type="ECO:0000256" key="4">
    <source>
        <dbReference type="ARBA" id="ARBA00012417"/>
    </source>
</evidence>
<comment type="subcellular location">
    <subcellularLocation>
        <location evidence="2">Nucleus</location>
    </subcellularLocation>
</comment>
<feature type="region of interest" description="Disordered" evidence="19">
    <location>
        <begin position="259"/>
        <end position="329"/>
    </location>
</feature>
<evidence type="ECO:0000256" key="16">
    <source>
        <dbReference type="ARBA" id="ARBA00023242"/>
    </source>
</evidence>
<dbReference type="FunFam" id="1.10.150.20:FF:000010">
    <property type="entry name" value="DNA polymerase lambda"/>
    <property type="match status" value="1"/>
</dbReference>
<dbReference type="PROSITE" id="PS00522">
    <property type="entry name" value="DNA_POLYMERASE_X"/>
    <property type="match status" value="1"/>
</dbReference>
<dbReference type="PROSITE" id="PS50172">
    <property type="entry name" value="BRCT"/>
    <property type="match status" value="1"/>
</dbReference>
<keyword evidence="10" id="KW-0479">Metal-binding</keyword>
<dbReference type="InterPro" id="IPR027421">
    <property type="entry name" value="DNA_pol_lamdba_lyase_dom_sf"/>
</dbReference>
<evidence type="ECO:0000256" key="13">
    <source>
        <dbReference type="ARBA" id="ARBA00023125"/>
    </source>
</evidence>
<dbReference type="AlphaFoldDB" id="A0A9P4I427"/>
<dbReference type="InterPro" id="IPR029398">
    <property type="entry name" value="PolB_thumb"/>
</dbReference>
<evidence type="ECO:0000256" key="11">
    <source>
        <dbReference type="ARBA" id="ARBA00022763"/>
    </source>
</evidence>
<evidence type="ECO:0000256" key="17">
    <source>
        <dbReference type="ARBA" id="ARBA00049244"/>
    </source>
</evidence>
<dbReference type="Pfam" id="PF14792">
    <property type="entry name" value="DNA_pol_B_palm"/>
    <property type="match status" value="1"/>
</dbReference>
<dbReference type="GO" id="GO:0003677">
    <property type="term" value="F:DNA binding"/>
    <property type="evidence" value="ECO:0007669"/>
    <property type="project" value="UniProtKB-KW"/>
</dbReference>
<evidence type="ECO:0000313" key="21">
    <source>
        <dbReference type="EMBL" id="KAF2094731.1"/>
    </source>
</evidence>
<organism evidence="21 22">
    <name type="scientific">Rhizodiscina lignyota</name>
    <dbReference type="NCBI Taxonomy" id="1504668"/>
    <lineage>
        <taxon>Eukaryota</taxon>
        <taxon>Fungi</taxon>
        <taxon>Dikarya</taxon>
        <taxon>Ascomycota</taxon>
        <taxon>Pezizomycotina</taxon>
        <taxon>Dothideomycetes</taxon>
        <taxon>Pleosporomycetidae</taxon>
        <taxon>Aulographales</taxon>
        <taxon>Rhizodiscinaceae</taxon>
        <taxon>Rhizodiscina</taxon>
    </lineage>
</organism>
<dbReference type="InterPro" id="IPR002008">
    <property type="entry name" value="DNA_pol_X_beta-like"/>
</dbReference>
<dbReference type="Gene3D" id="1.10.150.20">
    <property type="entry name" value="5' to 3' exonuclease, C-terminal subdomain"/>
    <property type="match status" value="1"/>
</dbReference>
<feature type="compositionally biased region" description="Low complexity" evidence="19">
    <location>
        <begin position="267"/>
        <end position="278"/>
    </location>
</feature>
<keyword evidence="11" id="KW-0227">DNA damage</keyword>
<keyword evidence="22" id="KW-1185">Reference proteome</keyword>
<dbReference type="GO" id="GO:0005634">
    <property type="term" value="C:nucleus"/>
    <property type="evidence" value="ECO:0007669"/>
    <property type="project" value="UniProtKB-SubCell"/>
</dbReference>
<keyword evidence="12" id="KW-0239">DNA-directed DNA polymerase</keyword>
<dbReference type="Pfam" id="PF00533">
    <property type="entry name" value="BRCT"/>
    <property type="match status" value="1"/>
</dbReference>
<comment type="caution">
    <text evidence="21">The sequence shown here is derived from an EMBL/GenBank/DDBJ whole genome shotgun (WGS) entry which is preliminary data.</text>
</comment>
<dbReference type="Pfam" id="PF10391">
    <property type="entry name" value="DNA_pol_lambd_f"/>
    <property type="match status" value="1"/>
</dbReference>
<dbReference type="PANTHER" id="PTHR11276">
    <property type="entry name" value="DNA POLYMERASE TYPE-X FAMILY MEMBER"/>
    <property type="match status" value="1"/>
</dbReference>
<comment type="similarity">
    <text evidence="3">Belongs to the DNA polymerase type-X family.</text>
</comment>
<comment type="catalytic activity">
    <reaction evidence="17">
        <text>DNA(n) + a 2'-deoxyribonucleoside 5'-triphosphate = DNA(n+1) + diphosphate</text>
        <dbReference type="Rhea" id="RHEA:22508"/>
        <dbReference type="Rhea" id="RHEA-COMP:17339"/>
        <dbReference type="Rhea" id="RHEA-COMP:17340"/>
        <dbReference type="ChEBI" id="CHEBI:33019"/>
        <dbReference type="ChEBI" id="CHEBI:61560"/>
        <dbReference type="ChEBI" id="CHEBI:173112"/>
        <dbReference type="EC" id="2.7.7.7"/>
    </reaction>
</comment>
<dbReference type="CDD" id="cd00027">
    <property type="entry name" value="BRCT"/>
    <property type="match status" value="1"/>
</dbReference>
<feature type="compositionally biased region" description="Polar residues" evidence="19">
    <location>
        <begin position="60"/>
        <end position="77"/>
    </location>
</feature>